<evidence type="ECO:0000313" key="2">
    <source>
        <dbReference type="Proteomes" id="UP000244338"/>
    </source>
</evidence>
<name>A0A2R6XZ34_9BACL</name>
<dbReference type="Proteomes" id="UP000244338">
    <property type="component" value="Unassembled WGS sequence"/>
</dbReference>
<protein>
    <submittedName>
        <fullName evidence="1">Uncharacterized protein</fullName>
    </submittedName>
</protein>
<dbReference type="EMBL" id="PEBX01000084">
    <property type="protein sequence ID" value="PTQ55669.1"/>
    <property type="molecule type" value="Genomic_DNA"/>
</dbReference>
<accession>A0A2R6XZ34</accession>
<reference evidence="2" key="1">
    <citation type="journal article" date="2018" name="Sci. Rep.">
        <title>Lignite coal burning seam in the remote Altai Mountains harbors a hydrogen-driven thermophilic microbial community.</title>
        <authorList>
            <person name="Kadnikov V.V."/>
            <person name="Mardanov A.V."/>
            <person name="Ivasenko D.A."/>
            <person name="Antsiferov D.V."/>
            <person name="Beletsky A.V."/>
            <person name="Karnachuk O.V."/>
            <person name="Ravin N.V."/>
        </authorList>
    </citation>
    <scope>NUCLEOTIDE SEQUENCE [LARGE SCALE GENOMIC DNA]</scope>
</reference>
<dbReference type="AlphaFoldDB" id="A0A2R6XZ34"/>
<comment type="caution">
    <text evidence="1">The sequence shown here is derived from an EMBL/GenBank/DDBJ whole genome shotgun (WGS) entry which is preliminary data.</text>
</comment>
<sequence length="93" mass="10764">MKYTTITVRIPEEYDAILKRQHENRSVAIRAALDFYININNRIEHIESSIKNIESMLAHIIKHLESGGTIQKEDDKTNDETINFLASGLNDFF</sequence>
<proteinExistence type="predicted"/>
<evidence type="ECO:0000313" key="1">
    <source>
        <dbReference type="EMBL" id="PTQ55669.1"/>
    </source>
</evidence>
<organism evidence="1 2">
    <name type="scientific">Candidatus Carbonibacillus altaicus</name>
    <dbReference type="NCBI Taxonomy" id="2163959"/>
    <lineage>
        <taxon>Bacteria</taxon>
        <taxon>Bacillati</taxon>
        <taxon>Bacillota</taxon>
        <taxon>Bacilli</taxon>
        <taxon>Bacillales</taxon>
        <taxon>Candidatus Carbonibacillus</taxon>
    </lineage>
</organism>
<gene>
    <name evidence="1" type="ORF">BSOLF_1717</name>
</gene>